<dbReference type="Pfam" id="PF07804">
    <property type="entry name" value="HipA_C"/>
    <property type="match status" value="1"/>
</dbReference>
<dbReference type="InterPro" id="IPR017508">
    <property type="entry name" value="HipA_N1"/>
</dbReference>
<comment type="caution">
    <text evidence="6">The sequence shown here is derived from an EMBL/GenBank/DDBJ whole genome shotgun (WGS) entry which is preliminary data.</text>
</comment>
<evidence type="ECO:0000313" key="7">
    <source>
        <dbReference type="Proteomes" id="UP001589667"/>
    </source>
</evidence>
<evidence type="ECO:0000256" key="3">
    <source>
        <dbReference type="ARBA" id="ARBA00022777"/>
    </source>
</evidence>
<organism evidence="6 7">
    <name type="scientific">Agromyces lapidis</name>
    <dbReference type="NCBI Taxonomy" id="279574"/>
    <lineage>
        <taxon>Bacteria</taxon>
        <taxon>Bacillati</taxon>
        <taxon>Actinomycetota</taxon>
        <taxon>Actinomycetes</taxon>
        <taxon>Micrococcales</taxon>
        <taxon>Microbacteriaceae</taxon>
        <taxon>Agromyces</taxon>
    </lineage>
</organism>
<dbReference type="InterPro" id="IPR052028">
    <property type="entry name" value="HipA_Ser/Thr_kinase"/>
</dbReference>
<protein>
    <submittedName>
        <fullName evidence="6">Type II toxin-antitoxin system HipA family toxin</fullName>
    </submittedName>
</protein>
<evidence type="ECO:0000256" key="2">
    <source>
        <dbReference type="ARBA" id="ARBA00022679"/>
    </source>
</evidence>
<dbReference type="Pfam" id="PF13657">
    <property type="entry name" value="Couple_hipA"/>
    <property type="match status" value="1"/>
</dbReference>
<evidence type="ECO:0000259" key="4">
    <source>
        <dbReference type="Pfam" id="PF07804"/>
    </source>
</evidence>
<dbReference type="NCBIfam" id="TIGR03071">
    <property type="entry name" value="couple_hipA"/>
    <property type="match status" value="1"/>
</dbReference>
<keyword evidence="2" id="KW-0808">Transferase</keyword>
<feature type="domain" description="HipA-like C-terminal" evidence="4">
    <location>
        <begin position="151"/>
        <end position="387"/>
    </location>
</feature>
<accession>A0ABV5SLW1</accession>
<sequence length="432" mass="47372">MRLSAYLNGARVGWFEQRVDGAITLDFDDAWRRRAGRMELSLSLPKSRRHHDGPAPGNYLWNLLPDNDEVLARWGRRFGVSPRNPMALLANVGLDAAGAVQLLSSDDYDEPELSDDGGVEPIDETGIGDHLRELRKDRSAWIASDYDGGYFSLAGAQSKFTLARIGSGAWGLPTGGTPSTHIVKPGVAGFARSDLNEHLTMRAGHLLGLQVAQSEVTQFDGETAIVVTRFDRARTREGGIVRRHQEDFAQATGTHPSAKYQNEGGPGIAEIGRLMRQYLGSGANDDVARFFTATLFNWAALGTDAHAKNYALVYSASRLRPPTLASLYDVGSALVYPEINNRKARLAMSYAGHYRTFEIEPRHIVREAAQLGLAEEWVIDRARHLVDGLPGALSEAAHEAALVGDDAEFAGRFIDRARERTVELSAQLARRL</sequence>
<dbReference type="CDD" id="cd17808">
    <property type="entry name" value="HipA_Ec_like"/>
    <property type="match status" value="1"/>
</dbReference>
<gene>
    <name evidence="6" type="ORF">ACFFQV_03320</name>
</gene>
<dbReference type="Proteomes" id="UP001589667">
    <property type="component" value="Unassembled WGS sequence"/>
</dbReference>
<evidence type="ECO:0000313" key="6">
    <source>
        <dbReference type="EMBL" id="MFB9641314.1"/>
    </source>
</evidence>
<dbReference type="InterPro" id="IPR012893">
    <property type="entry name" value="HipA-like_C"/>
</dbReference>
<dbReference type="EMBL" id="JBHMBL010000001">
    <property type="protein sequence ID" value="MFB9641314.1"/>
    <property type="molecule type" value="Genomic_DNA"/>
</dbReference>
<evidence type="ECO:0000256" key="1">
    <source>
        <dbReference type="ARBA" id="ARBA00010164"/>
    </source>
</evidence>
<dbReference type="PANTHER" id="PTHR37419">
    <property type="entry name" value="SERINE/THREONINE-PROTEIN KINASE TOXIN HIPA"/>
    <property type="match status" value="1"/>
</dbReference>
<keyword evidence="7" id="KW-1185">Reference proteome</keyword>
<evidence type="ECO:0000259" key="5">
    <source>
        <dbReference type="Pfam" id="PF13657"/>
    </source>
</evidence>
<keyword evidence="3" id="KW-0418">Kinase</keyword>
<dbReference type="RefSeq" id="WP_157422922.1">
    <property type="nucleotide sequence ID" value="NZ_BAAANI010000006.1"/>
</dbReference>
<name>A0ABV5SLW1_9MICO</name>
<proteinExistence type="inferred from homology"/>
<dbReference type="PANTHER" id="PTHR37419:SF1">
    <property type="entry name" value="SERINE_THREONINE-PROTEIN KINASE TOXIN HIPA"/>
    <property type="match status" value="1"/>
</dbReference>
<reference evidence="6 7" key="1">
    <citation type="submission" date="2024-09" db="EMBL/GenBank/DDBJ databases">
        <authorList>
            <person name="Sun Q."/>
            <person name="Mori K."/>
        </authorList>
    </citation>
    <scope>NUCLEOTIDE SEQUENCE [LARGE SCALE GENOMIC DNA]</scope>
    <source>
        <strain evidence="6 7">JCM 14321</strain>
    </source>
</reference>
<comment type="similarity">
    <text evidence="1">Belongs to the HipA Ser/Thr kinase family.</text>
</comment>
<feature type="domain" description="HipA N-terminal subdomain 1" evidence="5">
    <location>
        <begin position="4"/>
        <end position="102"/>
    </location>
</feature>